<proteinExistence type="predicted"/>
<dbReference type="AlphaFoldDB" id="A0A382H0R2"/>
<name>A0A382H0R2_9ZZZZ</name>
<evidence type="ECO:0000313" key="1">
    <source>
        <dbReference type="EMBL" id="SVB80041.1"/>
    </source>
</evidence>
<reference evidence="1" key="1">
    <citation type="submission" date="2018-05" db="EMBL/GenBank/DDBJ databases">
        <authorList>
            <person name="Lanie J.A."/>
            <person name="Ng W.-L."/>
            <person name="Kazmierczak K.M."/>
            <person name="Andrzejewski T.M."/>
            <person name="Davidsen T.M."/>
            <person name="Wayne K.J."/>
            <person name="Tettelin H."/>
            <person name="Glass J.I."/>
            <person name="Rusch D."/>
            <person name="Podicherti R."/>
            <person name="Tsui H.-C.T."/>
            <person name="Winkler M.E."/>
        </authorList>
    </citation>
    <scope>NUCLEOTIDE SEQUENCE</scope>
</reference>
<organism evidence="1">
    <name type="scientific">marine metagenome</name>
    <dbReference type="NCBI Taxonomy" id="408172"/>
    <lineage>
        <taxon>unclassified sequences</taxon>
        <taxon>metagenomes</taxon>
        <taxon>ecological metagenomes</taxon>
    </lineage>
</organism>
<accession>A0A382H0R2</accession>
<protein>
    <submittedName>
        <fullName evidence="1">Uncharacterized protein</fullName>
    </submittedName>
</protein>
<sequence length="54" mass="6599">MVGYEDWKPYNWYEELCLEYDCGFSVNTHHDVMKVWFASKLKSRTESRHSFPNH</sequence>
<dbReference type="EMBL" id="UINC01058129">
    <property type="protein sequence ID" value="SVB80041.1"/>
    <property type="molecule type" value="Genomic_DNA"/>
</dbReference>
<gene>
    <name evidence="1" type="ORF">METZ01_LOCUS232895</name>
</gene>